<protein>
    <submittedName>
        <fullName evidence="2">Predicted DNA-binding transcriptional regulator YafY, contains an HTH and WYL domains</fullName>
    </submittedName>
</protein>
<keyword evidence="2" id="KW-0238">DNA-binding</keyword>
<dbReference type="PANTHER" id="PTHR34580">
    <property type="match status" value="1"/>
</dbReference>
<proteinExistence type="predicted"/>
<dbReference type="PROSITE" id="PS52050">
    <property type="entry name" value="WYL"/>
    <property type="match status" value="1"/>
</dbReference>
<name>A0A1I0AAV4_9FIRM</name>
<dbReference type="GO" id="GO:0003677">
    <property type="term" value="F:DNA binding"/>
    <property type="evidence" value="ECO:0007669"/>
    <property type="project" value="UniProtKB-KW"/>
</dbReference>
<evidence type="ECO:0000259" key="1">
    <source>
        <dbReference type="Pfam" id="PF13280"/>
    </source>
</evidence>
<dbReference type="InterPro" id="IPR051534">
    <property type="entry name" value="CBASS_pafABC_assoc_protein"/>
</dbReference>
<dbReference type="PANTHER" id="PTHR34580:SF1">
    <property type="entry name" value="PROTEIN PAFC"/>
    <property type="match status" value="1"/>
</dbReference>
<dbReference type="STRING" id="1120990.SAMN03080614_101832"/>
<dbReference type="Proteomes" id="UP000243819">
    <property type="component" value="Unassembled WGS sequence"/>
</dbReference>
<sequence>MSIIKFLGTGRECSVDDVIDGIEHDNLIFDKMTYYRKLEYLLELGIVEARKEKNVKLYKLQSDFFKDFSEQELKDLYYLTLFFSHVEKPSVPGIFLKENIKRYLKDKIGTSSFKEPFLYRFLQFHQVLEEEIVWNLLEAIQGNRMVKIYYQSKKSGIKVYKNLPVKIILDVKYGRWYLIAYNLKQKTFYTYPLHRVEEVEVLNAAIDITKQEIEEKYQNFFCNSWLVAGNKNGTKEVKIKFTLDPEITENFLLKMVKRDIINPKIEILNPKEFILTVYVSDIMEIKPWIKGFSYRAEVLPSKEHSLREEIKGEWEEVLSLYENI</sequence>
<dbReference type="Pfam" id="PF13280">
    <property type="entry name" value="WYL"/>
    <property type="match status" value="1"/>
</dbReference>
<organism evidence="2 3">
    <name type="scientific">Anaerobranca gottschalkii DSM 13577</name>
    <dbReference type="NCBI Taxonomy" id="1120990"/>
    <lineage>
        <taxon>Bacteria</taxon>
        <taxon>Bacillati</taxon>
        <taxon>Bacillota</taxon>
        <taxon>Clostridia</taxon>
        <taxon>Eubacteriales</taxon>
        <taxon>Proteinivoracaceae</taxon>
        <taxon>Anaerobranca</taxon>
    </lineage>
</organism>
<feature type="domain" description="WYL" evidence="1">
    <location>
        <begin position="135"/>
        <end position="201"/>
    </location>
</feature>
<evidence type="ECO:0000313" key="2">
    <source>
        <dbReference type="EMBL" id="SES90812.1"/>
    </source>
</evidence>
<dbReference type="AlphaFoldDB" id="A0A1I0AAV4"/>
<dbReference type="OrthoDB" id="9814277at2"/>
<evidence type="ECO:0000313" key="3">
    <source>
        <dbReference type="Proteomes" id="UP000243819"/>
    </source>
</evidence>
<keyword evidence="3" id="KW-1185">Reference proteome</keyword>
<accession>A0A1I0AAV4</accession>
<dbReference type="RefSeq" id="WP_091350398.1">
    <property type="nucleotide sequence ID" value="NZ_FOIF01000018.1"/>
</dbReference>
<dbReference type="EMBL" id="FOIF01000018">
    <property type="protein sequence ID" value="SES90812.1"/>
    <property type="molecule type" value="Genomic_DNA"/>
</dbReference>
<reference evidence="3" key="1">
    <citation type="submission" date="2016-10" db="EMBL/GenBank/DDBJ databases">
        <authorList>
            <person name="Varghese N."/>
            <person name="Submissions S."/>
        </authorList>
    </citation>
    <scope>NUCLEOTIDE SEQUENCE [LARGE SCALE GENOMIC DNA]</scope>
    <source>
        <strain evidence="3">DSM 13577</strain>
    </source>
</reference>
<dbReference type="InterPro" id="IPR026881">
    <property type="entry name" value="WYL_dom"/>
</dbReference>
<gene>
    <name evidence="2" type="ORF">SAMN03080614_101832</name>
</gene>